<name>A0A8H6C2M1_CANAX</name>
<dbReference type="Gene3D" id="1.20.1250.20">
    <property type="entry name" value="MFS general substrate transporter like domains"/>
    <property type="match status" value="1"/>
</dbReference>
<reference evidence="2 3" key="1">
    <citation type="submission" date="2020-03" db="EMBL/GenBank/DDBJ databases">
        <title>FDA dAtabase for Regulatory Grade micrObial Sequences (FDA-ARGOS): Supporting development and validation of Infectious Disease Dx tests.</title>
        <authorList>
            <person name="Campos J."/>
            <person name="Goldberg B."/>
            <person name="Tallon L."/>
            <person name="Sadzewicz L."/>
            <person name="Vavikolanu K."/>
            <person name="Mehta A."/>
            <person name="Aluvathingal J."/>
            <person name="Nadendla S."/>
            <person name="Nandy P."/>
            <person name="Geyer C."/>
            <person name="Yan Y."/>
            <person name="Sichtig H."/>
        </authorList>
    </citation>
    <scope>NUCLEOTIDE SEQUENCE [LARGE SCALE GENOMIC DNA]</scope>
    <source>
        <strain evidence="2 3">FDAARGOS_656</strain>
    </source>
</reference>
<organism evidence="2 3">
    <name type="scientific">Candida albicans</name>
    <name type="common">Yeast</name>
    <dbReference type="NCBI Taxonomy" id="5476"/>
    <lineage>
        <taxon>Eukaryota</taxon>
        <taxon>Fungi</taxon>
        <taxon>Dikarya</taxon>
        <taxon>Ascomycota</taxon>
        <taxon>Saccharomycotina</taxon>
        <taxon>Pichiomycetes</taxon>
        <taxon>Debaryomycetaceae</taxon>
        <taxon>Candida/Lodderomyces clade</taxon>
        <taxon>Candida</taxon>
    </lineage>
</organism>
<feature type="transmembrane region" description="Helical" evidence="1">
    <location>
        <begin position="65"/>
        <end position="83"/>
    </location>
</feature>
<keyword evidence="1" id="KW-1133">Transmembrane helix</keyword>
<dbReference type="AlphaFoldDB" id="A0A8H6C2M1"/>
<evidence type="ECO:0008006" key="4">
    <source>
        <dbReference type="Google" id="ProtNLM"/>
    </source>
</evidence>
<protein>
    <recommendedName>
        <fullName evidence="4">Major facilitator superfamily (MFS) profile domain-containing protein</fullName>
    </recommendedName>
</protein>
<keyword evidence="1" id="KW-0472">Membrane</keyword>
<dbReference type="EMBL" id="JABWAD010000027">
    <property type="protein sequence ID" value="KAF6070284.1"/>
    <property type="molecule type" value="Genomic_DNA"/>
</dbReference>
<dbReference type="SUPFAM" id="SSF103473">
    <property type="entry name" value="MFS general substrate transporter"/>
    <property type="match status" value="1"/>
</dbReference>
<dbReference type="Proteomes" id="UP000536275">
    <property type="component" value="Unassembled WGS sequence"/>
</dbReference>
<evidence type="ECO:0000256" key="1">
    <source>
        <dbReference type="SAM" id="Phobius"/>
    </source>
</evidence>
<dbReference type="InterPro" id="IPR036259">
    <property type="entry name" value="MFS_trans_sf"/>
</dbReference>
<gene>
    <name evidence="2" type="ORF">FOB64_002364</name>
</gene>
<evidence type="ECO:0000313" key="3">
    <source>
        <dbReference type="Proteomes" id="UP000536275"/>
    </source>
</evidence>
<evidence type="ECO:0000313" key="2">
    <source>
        <dbReference type="EMBL" id="KAF6070284.1"/>
    </source>
</evidence>
<proteinExistence type="predicted"/>
<comment type="caution">
    <text evidence="2">The sequence shown here is derived from an EMBL/GenBank/DDBJ whole genome shotgun (WGS) entry which is preliminary data.</text>
</comment>
<sequence>MLYLNCFKCRWIPQYHVLIHRSSPEQHRAFINGTSLSLNSLARFLGPMLWGYVMTISEVLEIGELSWILLGGLSLICCTYAFIMKDNEDDEDDLIAEDNV</sequence>
<keyword evidence="1" id="KW-0812">Transmembrane</keyword>
<accession>A0A8H6C2M1</accession>